<organism evidence="11 12">
    <name type="scientific">Serratia marcescens</name>
    <dbReference type="NCBI Taxonomy" id="615"/>
    <lineage>
        <taxon>Bacteria</taxon>
        <taxon>Pseudomonadati</taxon>
        <taxon>Pseudomonadota</taxon>
        <taxon>Gammaproteobacteria</taxon>
        <taxon>Enterobacterales</taxon>
        <taxon>Yersiniaceae</taxon>
        <taxon>Serratia</taxon>
    </lineage>
</organism>
<dbReference type="PANTHER" id="PTHR10322:SF23">
    <property type="entry name" value="DNA POLYMERASE DELTA CATALYTIC SUBUNIT"/>
    <property type="match status" value="1"/>
</dbReference>
<dbReference type="InterPro" id="IPR055208">
    <property type="entry name" value="PolB_insertion"/>
</dbReference>
<dbReference type="InterPro" id="IPR023211">
    <property type="entry name" value="DNA_pol_palm_dom_sf"/>
</dbReference>
<dbReference type="InterPro" id="IPR017964">
    <property type="entry name" value="DNA-dir_DNA_pol_B_CS"/>
</dbReference>
<dbReference type="SUPFAM" id="SSF56672">
    <property type="entry name" value="DNA/RNA polymerases"/>
    <property type="match status" value="1"/>
</dbReference>
<dbReference type="Gene3D" id="3.30.420.10">
    <property type="entry name" value="Ribonuclease H-like superfamily/Ribonuclease H"/>
    <property type="match status" value="1"/>
</dbReference>
<keyword evidence="4 7" id="KW-0239">DNA-directed DNA polymerase</keyword>
<dbReference type="InterPro" id="IPR042087">
    <property type="entry name" value="DNA_pol_B_thumb"/>
</dbReference>
<dbReference type="Pfam" id="PF00136">
    <property type="entry name" value="DNA_pol_B"/>
    <property type="match status" value="1"/>
</dbReference>
<evidence type="ECO:0000256" key="6">
    <source>
        <dbReference type="ARBA" id="ARBA00049244"/>
    </source>
</evidence>
<comment type="similarity">
    <text evidence="1 7">Belongs to the DNA polymerase type-B family.</text>
</comment>
<dbReference type="CDD" id="cd05784">
    <property type="entry name" value="DNA_polB_II_exo"/>
    <property type="match status" value="1"/>
</dbReference>
<feature type="domain" description="DNA-directed DNA polymerase family B multifunctional" evidence="8">
    <location>
        <begin position="381"/>
        <end position="767"/>
    </location>
</feature>
<evidence type="ECO:0000256" key="5">
    <source>
        <dbReference type="ARBA" id="ARBA00023125"/>
    </source>
</evidence>
<keyword evidence="3 7" id="KW-0548">Nucleotidyltransferase</keyword>
<evidence type="ECO:0000256" key="4">
    <source>
        <dbReference type="ARBA" id="ARBA00022932"/>
    </source>
</evidence>
<dbReference type="NCBIfam" id="NF004420">
    <property type="entry name" value="PRK05762.1-1"/>
    <property type="match status" value="1"/>
</dbReference>
<keyword evidence="2 7" id="KW-0808">Transferase</keyword>
<dbReference type="Proteomes" id="UP000247823">
    <property type="component" value="Unassembled WGS sequence"/>
</dbReference>
<accession>A0ABX5NCI4</accession>
<dbReference type="NCBIfam" id="NF004422">
    <property type="entry name" value="PRK05762.1-4"/>
    <property type="match status" value="1"/>
</dbReference>
<name>A0ABX5NCI4_SERMA</name>
<dbReference type="SMART" id="SM00486">
    <property type="entry name" value="POLBc"/>
    <property type="match status" value="1"/>
</dbReference>
<evidence type="ECO:0000256" key="7">
    <source>
        <dbReference type="RuleBase" id="RU000442"/>
    </source>
</evidence>
<keyword evidence="12" id="KW-1185">Reference proteome</keyword>
<feature type="domain" description="DNA polymerase II insertion" evidence="10">
    <location>
        <begin position="43"/>
        <end position="103"/>
    </location>
</feature>
<dbReference type="Gene3D" id="2.40.50.590">
    <property type="match status" value="2"/>
</dbReference>
<evidence type="ECO:0000259" key="10">
    <source>
        <dbReference type="Pfam" id="PF22587"/>
    </source>
</evidence>
<dbReference type="InterPro" id="IPR050240">
    <property type="entry name" value="DNA_pol_type-B"/>
</dbReference>
<dbReference type="PRINTS" id="PR00106">
    <property type="entry name" value="DNAPOLB"/>
</dbReference>
<evidence type="ECO:0000256" key="3">
    <source>
        <dbReference type="ARBA" id="ARBA00022695"/>
    </source>
</evidence>
<dbReference type="SUPFAM" id="SSF53098">
    <property type="entry name" value="Ribonuclease H-like"/>
    <property type="match status" value="1"/>
</dbReference>
<dbReference type="RefSeq" id="WP_048232630.1">
    <property type="nucleotide sequence ID" value="NZ_CP020503.1"/>
</dbReference>
<dbReference type="PROSITE" id="PS00116">
    <property type="entry name" value="DNA_POLYMERASE_B"/>
    <property type="match status" value="1"/>
</dbReference>
<dbReference type="PANTHER" id="PTHR10322">
    <property type="entry name" value="DNA POLYMERASE CATALYTIC SUBUNIT"/>
    <property type="match status" value="1"/>
</dbReference>
<dbReference type="Pfam" id="PF03104">
    <property type="entry name" value="DNA_pol_B_exo1"/>
    <property type="match status" value="1"/>
</dbReference>
<evidence type="ECO:0000256" key="1">
    <source>
        <dbReference type="ARBA" id="ARBA00005755"/>
    </source>
</evidence>
<evidence type="ECO:0000259" key="8">
    <source>
        <dbReference type="Pfam" id="PF00136"/>
    </source>
</evidence>
<dbReference type="EMBL" id="QJQB01000313">
    <property type="protein sequence ID" value="PYA66471.1"/>
    <property type="molecule type" value="Genomic_DNA"/>
</dbReference>
<dbReference type="InterPro" id="IPR012337">
    <property type="entry name" value="RNaseH-like_sf"/>
</dbReference>
<feature type="domain" description="DNA-directed DNA polymerase family B exonuclease" evidence="9">
    <location>
        <begin position="206"/>
        <end position="299"/>
    </location>
</feature>
<dbReference type="NCBIfam" id="NF004421">
    <property type="entry name" value="PRK05762.1-2"/>
    <property type="match status" value="1"/>
</dbReference>
<dbReference type="EC" id="2.7.7.7" evidence="7"/>
<reference evidence="11 12" key="1">
    <citation type="submission" date="2018-06" db="EMBL/GenBank/DDBJ databases">
        <title>Serratia marcescens genome sequencing and assembly.</title>
        <authorList>
            <person name="Martins R.C.R."/>
            <person name="Perdigao-Neto L.V."/>
            <person name="Costa S.F."/>
            <person name="Levin A.S.S."/>
        </authorList>
    </citation>
    <scope>NUCLEOTIDE SEQUENCE [LARGE SCALE GENOMIC DNA]</scope>
    <source>
        <strain evidence="11 12">1283</strain>
    </source>
</reference>
<evidence type="ECO:0000256" key="2">
    <source>
        <dbReference type="ARBA" id="ARBA00022679"/>
    </source>
</evidence>
<evidence type="ECO:0000313" key="12">
    <source>
        <dbReference type="Proteomes" id="UP000247823"/>
    </source>
</evidence>
<evidence type="ECO:0000259" key="9">
    <source>
        <dbReference type="Pfam" id="PF03104"/>
    </source>
</evidence>
<dbReference type="InterPro" id="IPR036397">
    <property type="entry name" value="RNaseH_sf"/>
</dbReference>
<keyword evidence="7" id="KW-0235">DNA replication</keyword>
<dbReference type="InterPro" id="IPR043502">
    <property type="entry name" value="DNA/RNA_pol_sf"/>
</dbReference>
<dbReference type="Pfam" id="PF22587">
    <property type="entry name" value="DNApolII_insertion"/>
    <property type="match status" value="1"/>
</dbReference>
<dbReference type="Gene3D" id="1.10.132.60">
    <property type="entry name" value="DNA polymerase family B, C-terminal domain"/>
    <property type="match status" value="1"/>
</dbReference>
<evidence type="ECO:0000313" key="11">
    <source>
        <dbReference type="EMBL" id="PYA66471.1"/>
    </source>
</evidence>
<dbReference type="InterPro" id="IPR006134">
    <property type="entry name" value="DNA-dir_DNA_pol_B_multi_dom"/>
</dbReference>
<comment type="catalytic activity">
    <reaction evidence="6 7">
        <text>DNA(n) + a 2'-deoxyribonucleoside 5'-triphosphate = DNA(n+1) + diphosphate</text>
        <dbReference type="Rhea" id="RHEA:22508"/>
        <dbReference type="Rhea" id="RHEA-COMP:17339"/>
        <dbReference type="Rhea" id="RHEA-COMP:17340"/>
        <dbReference type="ChEBI" id="CHEBI:33019"/>
        <dbReference type="ChEBI" id="CHEBI:61560"/>
        <dbReference type="ChEBI" id="CHEBI:173112"/>
        <dbReference type="EC" id="2.7.7.7"/>
    </reaction>
</comment>
<dbReference type="InterPro" id="IPR006133">
    <property type="entry name" value="DNA-dir_DNA_pol_B_exonuc"/>
</dbReference>
<sequence>MTALQQGFLLTRHWRDTPAGTEVEFWLATDAGPRQLRLPPQTSVAFIPAEQKPRAELLLREERQVELKPLALTDFHHRPMLGLYCRQHRQLIKLEKLLREGGVTLYEADIRPPERYLMERFITAPVWFNGQGNGDGPLLNGQMKPAPDYRPTLRLVSLDIETTAHGELYSIALEGCGQRQVYMLGPANGGDAPLDFDLEYCVSRPQLLERLNAWLERHDPDAIIGWNLVQFDLRVLQKHAERYQIPLRLGRGGNLLEWREHGFKQNHFFAAAAGRLIIDGIEALKSATWNFPSFSLEYVSQALLGEGKAIDNPYQRMAEIDRRFAEDKPALARYNLKDCELVTRIFAKADLLNFLLERATVTGLAADRSGGSVAAFSHLYMPRMHRLGFVAPNLGEQPEEHSPGGFVMDSRPGLYDSVLVLDYKSLYPSIIRTFLIDPVGLVEGMRHPSDADSVPGFRNARFSRSKHCLPAIVEQIWQGREAAKRQHNKPLSQALKIIMNALYGVLGSSGCRFFDPRLASSITLRGHEIMRQTRELIEAEGYQVIYGDTDSTFVWLKQPHDEQQAAQIGRALVQRVNAWWQQHLQQQFGLENALELEFETHYSRFLMPTIRGAEQGSKKRYAGLIARAGGEEEMVYKGLETVRTDWTPLAQQFQQQLYQRIFKRQPYQDYVRDYVGKTLSGDFDDQLVYRKRLRRKLDDYQRNVPPHARAARIADDYNRSQGRPLQYQNGGWISYVMTVAGPEPLETRHSPIDYQHYLERQLQPVADAILPFLHDDFTTLVTGQMGLF</sequence>
<dbReference type="CDD" id="cd05537">
    <property type="entry name" value="POLBc_Pol_II"/>
    <property type="match status" value="1"/>
</dbReference>
<keyword evidence="5 7" id="KW-0238">DNA-binding</keyword>
<comment type="caution">
    <text evidence="11">The sequence shown here is derived from an EMBL/GenBank/DDBJ whole genome shotgun (WGS) entry which is preliminary data.</text>
</comment>
<dbReference type="Gene3D" id="3.90.1600.10">
    <property type="entry name" value="Palm domain of DNA polymerase"/>
    <property type="match status" value="2"/>
</dbReference>
<gene>
    <name evidence="11" type="ORF">DMW51_13670</name>
</gene>
<proteinExistence type="inferred from homology"/>
<reference evidence="12" key="2">
    <citation type="submission" date="2018-06" db="EMBL/GenBank/DDBJ databases">
        <title>Serratia marcescens genome sequencing and assembly.</title>
        <authorList>
            <person name="Martins R.C."/>
            <person name="Perdigao-Neto L.V."/>
            <person name="Costa S.F."/>
            <person name="Levin A.S.S."/>
        </authorList>
    </citation>
    <scope>NUCLEOTIDE SEQUENCE [LARGE SCALE GENOMIC DNA]</scope>
    <source>
        <strain evidence="12">1283</strain>
    </source>
</reference>
<dbReference type="Pfam" id="PF21474">
    <property type="entry name" value="DNApolII_N"/>
    <property type="match status" value="1"/>
</dbReference>
<protein>
    <recommendedName>
        <fullName evidence="7">DNA polymerase</fullName>
        <ecNumber evidence="7">2.7.7.7</ecNumber>
    </recommendedName>
</protein>
<dbReference type="InterPro" id="IPR006172">
    <property type="entry name" value="DNA-dir_DNA_pol_B"/>
</dbReference>